<comment type="caution">
    <text evidence="6">The sequence shown here is derived from an EMBL/GenBank/DDBJ whole genome shotgun (WGS) entry which is preliminary data.</text>
</comment>
<dbReference type="SMART" id="SM00184">
    <property type="entry name" value="RING"/>
    <property type="match status" value="1"/>
</dbReference>
<dbReference type="Proteomes" id="UP001190700">
    <property type="component" value="Unassembled WGS sequence"/>
</dbReference>
<gene>
    <name evidence="6" type="ORF">CYMTET_51538</name>
</gene>
<dbReference type="InterPro" id="IPR001841">
    <property type="entry name" value="Znf_RING"/>
</dbReference>
<evidence type="ECO:0000256" key="2">
    <source>
        <dbReference type="ARBA" id="ARBA00022771"/>
    </source>
</evidence>
<dbReference type="PANTHER" id="PTHR46537:SF1">
    <property type="entry name" value="E3 UBIQUITIN-PROTEIN LIGASE RING1B-RELATED"/>
    <property type="match status" value="1"/>
</dbReference>
<evidence type="ECO:0000313" key="6">
    <source>
        <dbReference type="EMBL" id="KAK3238453.1"/>
    </source>
</evidence>
<dbReference type="PROSITE" id="PS50089">
    <property type="entry name" value="ZF_RING_2"/>
    <property type="match status" value="1"/>
</dbReference>
<dbReference type="InterPro" id="IPR044592">
    <property type="entry name" value="RING1A/B"/>
</dbReference>
<keyword evidence="2 4" id="KW-0863">Zinc-finger</keyword>
<evidence type="ECO:0000256" key="3">
    <source>
        <dbReference type="ARBA" id="ARBA00022833"/>
    </source>
</evidence>
<keyword evidence="7" id="KW-1185">Reference proteome</keyword>
<dbReference type="Pfam" id="PF00097">
    <property type="entry name" value="zf-C3HC4"/>
    <property type="match status" value="1"/>
</dbReference>
<name>A0AAE0BKV3_9CHLO</name>
<dbReference type="InterPro" id="IPR013083">
    <property type="entry name" value="Znf_RING/FYVE/PHD"/>
</dbReference>
<evidence type="ECO:0000256" key="1">
    <source>
        <dbReference type="ARBA" id="ARBA00022723"/>
    </source>
</evidence>
<feature type="domain" description="RING-type" evidence="5">
    <location>
        <begin position="14"/>
        <end position="54"/>
    </location>
</feature>
<evidence type="ECO:0000313" key="7">
    <source>
        <dbReference type="Proteomes" id="UP001190700"/>
    </source>
</evidence>
<proteinExistence type="predicted"/>
<dbReference type="InterPro" id="IPR017907">
    <property type="entry name" value="Znf_RING_CS"/>
</dbReference>
<keyword evidence="1" id="KW-0479">Metal-binding</keyword>
<dbReference type="PANTHER" id="PTHR46537">
    <property type="entry name" value="OS11G0578200 PROTEIN"/>
    <property type="match status" value="1"/>
</dbReference>
<dbReference type="Gene3D" id="3.30.40.10">
    <property type="entry name" value="Zinc/RING finger domain, C3HC4 (zinc finger)"/>
    <property type="match status" value="1"/>
</dbReference>
<organism evidence="6 7">
    <name type="scientific">Cymbomonas tetramitiformis</name>
    <dbReference type="NCBI Taxonomy" id="36881"/>
    <lineage>
        <taxon>Eukaryota</taxon>
        <taxon>Viridiplantae</taxon>
        <taxon>Chlorophyta</taxon>
        <taxon>Pyramimonadophyceae</taxon>
        <taxon>Pyramimonadales</taxon>
        <taxon>Pyramimonadaceae</taxon>
        <taxon>Cymbomonas</taxon>
    </lineage>
</organism>
<accession>A0AAE0BKV3</accession>
<keyword evidence="3" id="KW-0862">Zinc</keyword>
<protein>
    <recommendedName>
        <fullName evidence="5">RING-type domain-containing protein</fullName>
    </recommendedName>
</protein>
<evidence type="ECO:0000259" key="5">
    <source>
        <dbReference type="PROSITE" id="PS50089"/>
    </source>
</evidence>
<dbReference type="GO" id="GO:0008270">
    <property type="term" value="F:zinc ion binding"/>
    <property type="evidence" value="ECO:0007669"/>
    <property type="project" value="UniProtKB-KW"/>
</dbReference>
<evidence type="ECO:0000256" key="4">
    <source>
        <dbReference type="PROSITE-ProRule" id="PRU00175"/>
    </source>
</evidence>
<dbReference type="PROSITE" id="PS00518">
    <property type="entry name" value="ZF_RING_1"/>
    <property type="match status" value="1"/>
</dbReference>
<sequence length="108" mass="12244">MLIDLASIEKETRCPICLEIPKATKLVKKCMHRFCGACIDKALRQTGDNKCPLCCMHLPSRRETVQDPTFDALLQALYGSVDDFETAEAERLKLETNRYIVVCFMSLS</sequence>
<dbReference type="InterPro" id="IPR018957">
    <property type="entry name" value="Znf_C3HC4_RING-type"/>
</dbReference>
<reference evidence="6 7" key="1">
    <citation type="journal article" date="2015" name="Genome Biol. Evol.">
        <title>Comparative Genomics of a Bacterivorous Green Alga Reveals Evolutionary Causalities and Consequences of Phago-Mixotrophic Mode of Nutrition.</title>
        <authorList>
            <person name="Burns J.A."/>
            <person name="Paasch A."/>
            <person name="Narechania A."/>
            <person name="Kim E."/>
        </authorList>
    </citation>
    <scope>NUCLEOTIDE SEQUENCE [LARGE SCALE GENOMIC DNA]</scope>
    <source>
        <strain evidence="6 7">PLY_AMNH</strain>
    </source>
</reference>
<dbReference type="SUPFAM" id="SSF57850">
    <property type="entry name" value="RING/U-box"/>
    <property type="match status" value="1"/>
</dbReference>
<dbReference type="AlphaFoldDB" id="A0AAE0BKV3"/>
<dbReference type="EMBL" id="LGRX02034211">
    <property type="protein sequence ID" value="KAK3238453.1"/>
    <property type="molecule type" value="Genomic_DNA"/>
</dbReference>